<keyword evidence="4" id="KW-0460">Magnesium</keyword>
<comment type="cofactor">
    <cofactor evidence="1">
        <name>Mg(2+)</name>
        <dbReference type="ChEBI" id="CHEBI:18420"/>
    </cofactor>
</comment>
<dbReference type="RefSeq" id="WP_286336487.1">
    <property type="nucleotide sequence ID" value="NZ_AP027370.1"/>
</dbReference>
<reference evidence="6 7" key="1">
    <citation type="submission" date="2023-03" db="EMBL/GenBank/DDBJ databases">
        <title>Description of Hydrogenimonas sp. ISO32.</title>
        <authorList>
            <person name="Mino S."/>
            <person name="Fukazawa S."/>
            <person name="Sawabe T."/>
        </authorList>
    </citation>
    <scope>NUCLEOTIDE SEQUENCE [LARGE SCALE GENOMIC DNA]</scope>
    <source>
        <strain evidence="6 7">ISO32</strain>
    </source>
</reference>
<dbReference type="PANTHER" id="PTHR31609:SF1">
    <property type="entry name" value="CARBOHYDRATE DEACETYLASE"/>
    <property type="match status" value="1"/>
</dbReference>
<dbReference type="InterPro" id="IPR011330">
    <property type="entry name" value="Glyco_hydro/deAcase_b/a-brl"/>
</dbReference>
<evidence type="ECO:0000256" key="5">
    <source>
        <dbReference type="ARBA" id="ARBA00023277"/>
    </source>
</evidence>
<dbReference type="GO" id="GO:0016787">
    <property type="term" value="F:hydrolase activity"/>
    <property type="evidence" value="ECO:0007669"/>
    <property type="project" value="UniProtKB-KW"/>
</dbReference>
<evidence type="ECO:0000256" key="2">
    <source>
        <dbReference type="ARBA" id="ARBA00022723"/>
    </source>
</evidence>
<sequence length="259" mass="29923">MTKYLIINADDFGWDEETVAATIKLFEKGVLTSATIMTGMPGTPKAIEYAKKNQDRFSFGLHFNIVDGHASHSLSPNSLTTPENRVFKDSNQQRINALMWKLNKKDIQHELECQLSQLFDAGINVSHIDSHGHLHKFPQIIHAAKPILKKYKITSVRIPQNIFQNKNLKKSLINNIFRLFFGGTKHPDYFFMLEHHEDSDWLEKFLNDIPDGLTELGIHPGTTDAWRAVETQPFFHDEILKKLNRPDLNLVNYNFIDRR</sequence>
<evidence type="ECO:0000313" key="7">
    <source>
        <dbReference type="Proteomes" id="UP001321445"/>
    </source>
</evidence>
<accession>A0ABN6WZ69</accession>
<dbReference type="PANTHER" id="PTHR31609">
    <property type="entry name" value="YDJC DEACETYLASE FAMILY MEMBER"/>
    <property type="match status" value="1"/>
</dbReference>
<dbReference type="SUPFAM" id="SSF88713">
    <property type="entry name" value="Glycoside hydrolase/deacetylase"/>
    <property type="match status" value="1"/>
</dbReference>
<dbReference type="Pfam" id="PF04794">
    <property type="entry name" value="YdjC"/>
    <property type="match status" value="1"/>
</dbReference>
<evidence type="ECO:0000313" key="6">
    <source>
        <dbReference type="EMBL" id="BDY13537.1"/>
    </source>
</evidence>
<keyword evidence="7" id="KW-1185">Reference proteome</keyword>
<evidence type="ECO:0000256" key="1">
    <source>
        <dbReference type="ARBA" id="ARBA00001946"/>
    </source>
</evidence>
<evidence type="ECO:0000256" key="3">
    <source>
        <dbReference type="ARBA" id="ARBA00022801"/>
    </source>
</evidence>
<proteinExistence type="predicted"/>
<dbReference type="InterPro" id="IPR006879">
    <property type="entry name" value="YdjC-like"/>
</dbReference>
<dbReference type="Proteomes" id="UP001321445">
    <property type="component" value="Chromosome"/>
</dbReference>
<keyword evidence="5" id="KW-0119">Carbohydrate metabolism</keyword>
<name>A0ABN6WZ69_9BACT</name>
<dbReference type="EMBL" id="AP027370">
    <property type="protein sequence ID" value="BDY13537.1"/>
    <property type="molecule type" value="Genomic_DNA"/>
</dbReference>
<keyword evidence="2" id="KW-0479">Metal-binding</keyword>
<evidence type="ECO:0000256" key="4">
    <source>
        <dbReference type="ARBA" id="ARBA00022842"/>
    </source>
</evidence>
<gene>
    <name evidence="6" type="primary">hpnK</name>
    <name evidence="6" type="ORF">HCR_18490</name>
</gene>
<organism evidence="6 7">
    <name type="scientific">Hydrogenimonas cancrithermarum</name>
    <dbReference type="NCBI Taxonomy" id="2993563"/>
    <lineage>
        <taxon>Bacteria</taxon>
        <taxon>Pseudomonadati</taxon>
        <taxon>Campylobacterota</taxon>
        <taxon>Epsilonproteobacteria</taxon>
        <taxon>Campylobacterales</taxon>
        <taxon>Hydrogenimonadaceae</taxon>
        <taxon>Hydrogenimonas</taxon>
    </lineage>
</organism>
<protein>
    <submittedName>
        <fullName evidence="6">Hydrolase</fullName>
    </submittedName>
</protein>
<dbReference type="Gene3D" id="3.20.20.370">
    <property type="entry name" value="Glycoside hydrolase/deacetylase"/>
    <property type="match status" value="1"/>
</dbReference>
<keyword evidence="3 6" id="KW-0378">Hydrolase</keyword>